<dbReference type="AlphaFoldDB" id="A0A1B1NGV2"/>
<comment type="subcellular location">
    <subcellularLocation>
        <location evidence="1">Cell membrane</location>
        <topology evidence="1">Peripheral membrane protein</topology>
    </subcellularLocation>
</comment>
<dbReference type="SUPFAM" id="SSF52540">
    <property type="entry name" value="P-loop containing nucleoside triphosphate hydrolases"/>
    <property type="match status" value="1"/>
</dbReference>
<evidence type="ECO:0000256" key="3">
    <source>
        <dbReference type="ARBA" id="ARBA00022475"/>
    </source>
</evidence>
<gene>
    <name evidence="7" type="ORF">SGUI_3259</name>
</gene>
<dbReference type="GO" id="GO:0006811">
    <property type="term" value="P:monoatomic ion transport"/>
    <property type="evidence" value="ECO:0007669"/>
    <property type="project" value="UniProtKB-KW"/>
</dbReference>
<evidence type="ECO:0000256" key="2">
    <source>
        <dbReference type="ARBA" id="ARBA00022448"/>
    </source>
</evidence>
<dbReference type="OrthoDB" id="9784297at2"/>
<reference evidence="7 8" key="1">
    <citation type="submission" date="2016-03" db="EMBL/GenBank/DDBJ databases">
        <title>Shallow-sea hydrothermal system.</title>
        <authorList>
            <person name="Tang K."/>
        </authorList>
    </citation>
    <scope>NUCLEOTIDE SEQUENCE [LARGE SCALE GENOMIC DNA]</scope>
    <source>
        <strain evidence="7 8">JLT9</strain>
    </source>
</reference>
<evidence type="ECO:0000256" key="4">
    <source>
        <dbReference type="ARBA" id="ARBA00023065"/>
    </source>
</evidence>
<feature type="domain" description="ATPase AAA-type core" evidence="6">
    <location>
        <begin position="153"/>
        <end position="199"/>
    </location>
</feature>
<dbReference type="PANTHER" id="PTHR42771">
    <property type="entry name" value="IRON(3+)-HYDROXAMATE IMPORT ATP-BINDING PROTEIN FHUC"/>
    <property type="match status" value="1"/>
</dbReference>
<evidence type="ECO:0000313" key="8">
    <source>
        <dbReference type="Proteomes" id="UP000092482"/>
    </source>
</evidence>
<keyword evidence="2" id="KW-0813">Transport</keyword>
<dbReference type="GO" id="GO:0016887">
    <property type="term" value="F:ATP hydrolysis activity"/>
    <property type="evidence" value="ECO:0007669"/>
    <property type="project" value="InterPro"/>
</dbReference>
<dbReference type="EMBL" id="CP014989">
    <property type="protein sequence ID" value="ANS80655.1"/>
    <property type="molecule type" value="Genomic_DNA"/>
</dbReference>
<protein>
    <submittedName>
        <fullName evidence="7">Putative ABC transporter</fullName>
    </submittedName>
</protein>
<evidence type="ECO:0000256" key="5">
    <source>
        <dbReference type="ARBA" id="ARBA00023136"/>
    </source>
</evidence>
<evidence type="ECO:0000256" key="1">
    <source>
        <dbReference type="ARBA" id="ARBA00004202"/>
    </source>
</evidence>
<keyword evidence="4" id="KW-0406">Ion transport</keyword>
<dbReference type="InterPro" id="IPR003959">
    <property type="entry name" value="ATPase_AAA_core"/>
</dbReference>
<evidence type="ECO:0000313" key="7">
    <source>
        <dbReference type="EMBL" id="ANS80655.1"/>
    </source>
</evidence>
<accession>A0A1B1NGV2</accession>
<dbReference type="Gene3D" id="3.40.50.300">
    <property type="entry name" value="P-loop containing nucleotide triphosphate hydrolases"/>
    <property type="match status" value="2"/>
</dbReference>
<sequence>MPTAQEPSFAPVPVRRVERHPGAALPDARTWPRTIPAVAQLLDEGLDLGPATVLVGANGSGKSTILEAVAMAFGLNPEGGSTGAMHQTRRTESDLGQWLRLVRGPGASRWGYFVRAETMHGLFSYLQDTVRHDFHRFSHGEAFVELLSSRRYQGDGFFVWDEPEAGLSFEAQLRLLSELVEIAAQPGAQVLLATHSPLLAALPGAVVLECSEQGMRETSWDRLDMVDHYRRFLEAPERYLRHLRA</sequence>
<dbReference type="Proteomes" id="UP000092482">
    <property type="component" value="Chromosome"/>
</dbReference>
<dbReference type="GO" id="GO:0005524">
    <property type="term" value="F:ATP binding"/>
    <property type="evidence" value="ECO:0007669"/>
    <property type="project" value="InterPro"/>
</dbReference>
<keyword evidence="5" id="KW-0472">Membrane</keyword>
<dbReference type="PANTHER" id="PTHR42771:SF2">
    <property type="entry name" value="IRON(3+)-HYDROXAMATE IMPORT ATP-BINDING PROTEIN FHUC"/>
    <property type="match status" value="1"/>
</dbReference>
<dbReference type="KEGG" id="serj:SGUI_3259"/>
<dbReference type="GO" id="GO:0005886">
    <property type="term" value="C:plasma membrane"/>
    <property type="evidence" value="ECO:0007669"/>
    <property type="project" value="UniProtKB-SubCell"/>
</dbReference>
<name>A0A1B1NGV2_9MICO</name>
<dbReference type="InterPro" id="IPR027417">
    <property type="entry name" value="P-loop_NTPase"/>
</dbReference>
<proteinExistence type="predicted"/>
<organism evidence="7 8">
    <name type="scientific">Serinicoccus hydrothermalis</name>
    <dbReference type="NCBI Taxonomy" id="1758689"/>
    <lineage>
        <taxon>Bacteria</taxon>
        <taxon>Bacillati</taxon>
        <taxon>Actinomycetota</taxon>
        <taxon>Actinomycetes</taxon>
        <taxon>Micrococcales</taxon>
        <taxon>Ornithinimicrobiaceae</taxon>
        <taxon>Serinicoccus</taxon>
    </lineage>
</organism>
<keyword evidence="3" id="KW-1003">Cell membrane</keyword>
<dbReference type="RefSeq" id="WP_066642238.1">
    <property type="nucleotide sequence ID" value="NZ_CP014989.1"/>
</dbReference>
<keyword evidence="8" id="KW-1185">Reference proteome</keyword>
<feature type="domain" description="ATPase AAA-type core" evidence="6">
    <location>
        <begin position="52"/>
        <end position="81"/>
    </location>
</feature>
<dbReference type="PATRIC" id="fig|1758689.4.peg.3405"/>
<evidence type="ECO:0000259" key="6">
    <source>
        <dbReference type="Pfam" id="PF13304"/>
    </source>
</evidence>
<dbReference type="Pfam" id="PF13304">
    <property type="entry name" value="AAA_21"/>
    <property type="match status" value="2"/>
</dbReference>
<dbReference type="InterPro" id="IPR051535">
    <property type="entry name" value="Siderophore_ABC-ATPase"/>
</dbReference>